<dbReference type="InterPro" id="IPR031621">
    <property type="entry name" value="HisKA_7TM"/>
</dbReference>
<feature type="transmembrane region" description="Helical" evidence="1">
    <location>
        <begin position="12"/>
        <end position="29"/>
    </location>
</feature>
<evidence type="ECO:0000256" key="1">
    <source>
        <dbReference type="SAM" id="Phobius"/>
    </source>
</evidence>
<feature type="transmembrane region" description="Helical" evidence="1">
    <location>
        <begin position="201"/>
        <end position="218"/>
    </location>
</feature>
<feature type="transmembrane region" description="Helical" evidence="1">
    <location>
        <begin position="143"/>
        <end position="165"/>
    </location>
</feature>
<keyword evidence="1" id="KW-0472">Membrane</keyword>
<name>A0A644TLH7_9ZZZZ</name>
<feature type="transmembrane region" description="Helical" evidence="1">
    <location>
        <begin position="101"/>
        <end position="123"/>
    </location>
</feature>
<keyword evidence="1" id="KW-0812">Transmembrane</keyword>
<dbReference type="EMBL" id="VSSQ01000035">
    <property type="protein sequence ID" value="MPL67182.1"/>
    <property type="molecule type" value="Genomic_DNA"/>
</dbReference>
<reference evidence="3" key="1">
    <citation type="submission" date="2019-08" db="EMBL/GenBank/DDBJ databases">
        <authorList>
            <person name="Kucharzyk K."/>
            <person name="Murdoch R.W."/>
            <person name="Higgins S."/>
            <person name="Loffler F."/>
        </authorList>
    </citation>
    <scope>NUCLEOTIDE SEQUENCE</scope>
</reference>
<organism evidence="3">
    <name type="scientific">bioreactor metagenome</name>
    <dbReference type="NCBI Taxonomy" id="1076179"/>
    <lineage>
        <taxon>unclassified sequences</taxon>
        <taxon>metagenomes</taxon>
        <taxon>ecological metagenomes</taxon>
    </lineage>
</organism>
<sequence>MNIVFSSFGNIEVYLFAIGWLIALATYTWQFHNSPGAKQQVYLQLCKICSLILLLLLNENNTINKKIFFFLIFKSIMLIMPIFWFCLIWKIRRPAKKIPKLFKYGCVIIILAAELLLITNPWHGLIWQGFWLNGKNMIGIQGILGWSESLEGVLCAFTLCLNLNWILTSRGIRHKQAIWFLVAESISFVGITSDILFFTHFIPWVTLITSGCMTWCFYRWQTYDIFELAQKTIVANVVDGWLLVDEYGYIIDLNYSAKKILKGLPVQIGGEFKTLLQEWPLQEKFNEEKKGKIETFRNYTSGQCCYEVKKFLLEKNEINFGQIILLKDITLKKRLD</sequence>
<feature type="domain" description="Histidine kinase N-terminal 7TM region" evidence="2">
    <location>
        <begin position="14"/>
        <end position="225"/>
    </location>
</feature>
<dbReference type="Pfam" id="PF16927">
    <property type="entry name" value="HisKA_7TM"/>
    <property type="match status" value="1"/>
</dbReference>
<accession>A0A644TLH7</accession>
<gene>
    <name evidence="3" type="ORF">SDC9_12872</name>
</gene>
<feature type="transmembrane region" description="Helical" evidence="1">
    <location>
        <begin position="177"/>
        <end position="195"/>
    </location>
</feature>
<dbReference type="AlphaFoldDB" id="A0A644TLH7"/>
<protein>
    <recommendedName>
        <fullName evidence="2">Histidine kinase N-terminal 7TM region domain-containing protein</fullName>
    </recommendedName>
</protein>
<evidence type="ECO:0000313" key="3">
    <source>
        <dbReference type="EMBL" id="MPL67182.1"/>
    </source>
</evidence>
<comment type="caution">
    <text evidence="3">The sequence shown here is derived from an EMBL/GenBank/DDBJ whole genome shotgun (WGS) entry which is preliminary data.</text>
</comment>
<feature type="transmembrane region" description="Helical" evidence="1">
    <location>
        <begin position="69"/>
        <end position="89"/>
    </location>
</feature>
<evidence type="ECO:0000259" key="2">
    <source>
        <dbReference type="Pfam" id="PF16927"/>
    </source>
</evidence>
<keyword evidence="1" id="KW-1133">Transmembrane helix</keyword>
<proteinExistence type="predicted"/>